<dbReference type="InterPro" id="IPR000544">
    <property type="entry name" value="Octanoyltransferase"/>
</dbReference>
<dbReference type="HAMAP" id="MF_00013">
    <property type="entry name" value="LipB"/>
    <property type="match status" value="1"/>
</dbReference>
<dbReference type="OrthoDB" id="9787061at2"/>
<dbReference type="InterPro" id="IPR045864">
    <property type="entry name" value="aa-tRNA-synth_II/BPL/LPL"/>
</dbReference>
<comment type="subcellular location">
    <subcellularLocation>
        <location evidence="5">Cytoplasm</location>
    </subcellularLocation>
</comment>
<evidence type="ECO:0000256" key="5">
    <source>
        <dbReference type="HAMAP-Rule" id="MF_00013"/>
    </source>
</evidence>
<protein>
    <recommendedName>
        <fullName evidence="5 6">Octanoyltransferase</fullName>
        <ecNumber evidence="5 6">2.3.1.181</ecNumber>
    </recommendedName>
    <alternativeName>
        <fullName evidence="5">Lipoate-protein ligase B</fullName>
    </alternativeName>
    <alternativeName>
        <fullName evidence="5">Lipoyl/octanoyl transferase</fullName>
    </alternativeName>
    <alternativeName>
        <fullName evidence="5">Octanoyl-[acyl-carrier-protein]-protein N-octanoyltransferase</fullName>
    </alternativeName>
</protein>
<evidence type="ECO:0000256" key="1">
    <source>
        <dbReference type="ARBA" id="ARBA00004821"/>
    </source>
</evidence>
<reference evidence="11 12" key="1">
    <citation type="submission" date="2016-10" db="EMBL/GenBank/DDBJ databases">
        <authorList>
            <person name="de Groot N.N."/>
        </authorList>
    </citation>
    <scope>NUCLEOTIDE SEQUENCE [LARGE SCALE GENOMIC DNA]</scope>
    <source>
        <strain evidence="11 12">DSM 17813</strain>
    </source>
</reference>
<evidence type="ECO:0000256" key="2">
    <source>
        <dbReference type="ARBA" id="ARBA00022679"/>
    </source>
</evidence>
<dbReference type="UniPathway" id="UPA00538">
    <property type="reaction ID" value="UER00592"/>
</dbReference>
<dbReference type="PROSITE" id="PS51733">
    <property type="entry name" value="BPL_LPL_CATALYTIC"/>
    <property type="match status" value="1"/>
</dbReference>
<gene>
    <name evidence="5" type="primary">lipB</name>
    <name evidence="11" type="ORF">SAMN05660860_02805</name>
</gene>
<dbReference type="InterPro" id="IPR004143">
    <property type="entry name" value="BPL_LPL_catalytic"/>
</dbReference>
<dbReference type="InterPro" id="IPR020605">
    <property type="entry name" value="Octanoyltransferase_CS"/>
</dbReference>
<dbReference type="SUPFAM" id="SSF55681">
    <property type="entry name" value="Class II aaRS and biotin synthetases"/>
    <property type="match status" value="1"/>
</dbReference>
<feature type="binding site" evidence="5 8">
    <location>
        <begin position="160"/>
        <end position="162"/>
    </location>
    <ligand>
        <name>substrate</name>
    </ligand>
</feature>
<dbReference type="Gene3D" id="3.30.930.10">
    <property type="entry name" value="Bira Bifunctional Protein, Domain 2"/>
    <property type="match status" value="1"/>
</dbReference>
<keyword evidence="2 5" id="KW-0808">Transferase</keyword>
<dbReference type="Pfam" id="PF21948">
    <property type="entry name" value="LplA-B_cat"/>
    <property type="match status" value="1"/>
</dbReference>
<dbReference type="NCBIfam" id="TIGR00214">
    <property type="entry name" value="lipB"/>
    <property type="match status" value="1"/>
</dbReference>
<comment type="similarity">
    <text evidence="5 6">Belongs to the LipB family.</text>
</comment>
<dbReference type="CDD" id="cd16444">
    <property type="entry name" value="LipB"/>
    <property type="match status" value="1"/>
</dbReference>
<proteinExistence type="inferred from homology"/>
<comment type="function">
    <text evidence="4 5 6">Catalyzes the transfer of endogenously produced octanoic acid from octanoyl-acyl-carrier-protein onto the lipoyl domains of lipoate-dependent enzymes. Lipoyl-ACP can also act as a substrate although octanoyl-ACP is likely to be the physiological substrate.</text>
</comment>
<dbReference type="EMBL" id="FNGU01000007">
    <property type="protein sequence ID" value="SDM57980.1"/>
    <property type="molecule type" value="Genomic_DNA"/>
</dbReference>
<dbReference type="GO" id="GO:0009249">
    <property type="term" value="P:protein lipoylation"/>
    <property type="evidence" value="ECO:0007669"/>
    <property type="project" value="InterPro"/>
</dbReference>
<feature type="active site" description="Acyl-thioester intermediate" evidence="5 7">
    <location>
        <position position="178"/>
    </location>
</feature>
<dbReference type="GO" id="GO:0033819">
    <property type="term" value="F:lipoyl(octanoyl) transferase activity"/>
    <property type="evidence" value="ECO:0007669"/>
    <property type="project" value="UniProtKB-EC"/>
</dbReference>
<dbReference type="STRING" id="392333.SAMN05660860_02805"/>
<accession>A0A1G9UDH6</accession>
<comment type="miscellaneous">
    <text evidence="5">In the reaction, the free carboxyl group of octanoic acid is attached via an amide linkage to the epsilon-amino group of a specific lysine residue of lipoyl domains of lipoate-dependent enzymes.</text>
</comment>
<dbReference type="GO" id="GO:0005737">
    <property type="term" value="C:cytoplasm"/>
    <property type="evidence" value="ECO:0007669"/>
    <property type="project" value="UniProtKB-SubCell"/>
</dbReference>
<evidence type="ECO:0000256" key="3">
    <source>
        <dbReference type="ARBA" id="ARBA00023315"/>
    </source>
</evidence>
<comment type="pathway">
    <text evidence="1 5 6">Protein modification; protein lipoylation via endogenous pathway; protein N(6)-(lipoyl)lysine from octanoyl-[acyl-carrier-protein]: step 1/2.</text>
</comment>
<keyword evidence="5" id="KW-0963">Cytoplasm</keyword>
<dbReference type="PIRSF" id="PIRSF016262">
    <property type="entry name" value="LPLase"/>
    <property type="match status" value="1"/>
</dbReference>
<dbReference type="RefSeq" id="WP_052446427.1">
    <property type="nucleotide sequence ID" value="NZ_FNGU01000007.1"/>
</dbReference>
<dbReference type="EC" id="2.3.1.181" evidence="5 6"/>
<feature type="binding site" evidence="5 8">
    <location>
        <begin position="147"/>
        <end position="149"/>
    </location>
    <ligand>
        <name>substrate</name>
    </ligand>
</feature>
<name>A0A1G9UDH6_9BACT</name>
<dbReference type="PANTHER" id="PTHR10993">
    <property type="entry name" value="OCTANOYLTRANSFERASE"/>
    <property type="match status" value="1"/>
</dbReference>
<comment type="catalytic activity">
    <reaction evidence="5 6">
        <text>octanoyl-[ACP] + L-lysyl-[protein] = N(6)-octanoyl-L-lysyl-[protein] + holo-[ACP] + H(+)</text>
        <dbReference type="Rhea" id="RHEA:17665"/>
        <dbReference type="Rhea" id="RHEA-COMP:9636"/>
        <dbReference type="Rhea" id="RHEA-COMP:9685"/>
        <dbReference type="Rhea" id="RHEA-COMP:9752"/>
        <dbReference type="Rhea" id="RHEA-COMP:9928"/>
        <dbReference type="ChEBI" id="CHEBI:15378"/>
        <dbReference type="ChEBI" id="CHEBI:29969"/>
        <dbReference type="ChEBI" id="CHEBI:64479"/>
        <dbReference type="ChEBI" id="CHEBI:78463"/>
        <dbReference type="ChEBI" id="CHEBI:78809"/>
        <dbReference type="EC" id="2.3.1.181"/>
    </reaction>
</comment>
<evidence type="ECO:0000256" key="4">
    <source>
        <dbReference type="ARBA" id="ARBA00024732"/>
    </source>
</evidence>
<evidence type="ECO:0000313" key="11">
    <source>
        <dbReference type="EMBL" id="SDM57980.1"/>
    </source>
</evidence>
<feature type="binding site" evidence="5 8">
    <location>
        <begin position="80"/>
        <end position="87"/>
    </location>
    <ligand>
        <name>substrate</name>
    </ligand>
</feature>
<evidence type="ECO:0000256" key="9">
    <source>
        <dbReference type="PIRSR" id="PIRSR016262-3"/>
    </source>
</evidence>
<feature type="domain" description="BPL/LPL catalytic" evidence="10">
    <location>
        <begin position="35"/>
        <end position="217"/>
    </location>
</feature>
<keyword evidence="3 5" id="KW-0012">Acyltransferase</keyword>
<dbReference type="Proteomes" id="UP000182146">
    <property type="component" value="Unassembled WGS sequence"/>
</dbReference>
<feature type="site" description="Lowers pKa of active site Cys" evidence="5 9">
    <location>
        <position position="144"/>
    </location>
</feature>
<sequence>MPMNTALRFQTLRAGRLDYEAGLALQECLVERRLQGGPEILVLLEHDPVITLGRGARDAHVLLNREDLAQRGIACHRVGRGGDVTWHGPGQLVAYPIVHLDSFGRDLHRYLRLLEETLILALAAFGIHGERLNGKTGVWVGERKIASIGVGVRRWVAWHGLALNVDPDLRGFSAIVPCGLSGVAMTSLNALRALPVSLAEVEDALIHAFAATFSLSYAGDYEFPPETEARLA</sequence>
<evidence type="ECO:0000259" key="10">
    <source>
        <dbReference type="PROSITE" id="PS51733"/>
    </source>
</evidence>
<evidence type="ECO:0000256" key="8">
    <source>
        <dbReference type="PIRSR" id="PIRSR016262-2"/>
    </source>
</evidence>
<evidence type="ECO:0000256" key="6">
    <source>
        <dbReference type="PIRNR" id="PIRNR016262"/>
    </source>
</evidence>
<evidence type="ECO:0000313" key="12">
    <source>
        <dbReference type="Proteomes" id="UP000182146"/>
    </source>
</evidence>
<organism evidence="11 12">
    <name type="scientific">Geoalkalibacter ferrihydriticus</name>
    <dbReference type="NCBI Taxonomy" id="392333"/>
    <lineage>
        <taxon>Bacteria</taxon>
        <taxon>Pseudomonadati</taxon>
        <taxon>Thermodesulfobacteriota</taxon>
        <taxon>Desulfuromonadia</taxon>
        <taxon>Desulfuromonadales</taxon>
        <taxon>Geoalkalibacteraceae</taxon>
        <taxon>Geoalkalibacter</taxon>
    </lineage>
</organism>
<dbReference type="NCBIfam" id="NF010925">
    <property type="entry name" value="PRK14345.1"/>
    <property type="match status" value="1"/>
</dbReference>
<dbReference type="PANTHER" id="PTHR10993:SF7">
    <property type="entry name" value="LIPOYLTRANSFERASE 2, MITOCHONDRIAL-RELATED"/>
    <property type="match status" value="1"/>
</dbReference>
<dbReference type="PROSITE" id="PS01313">
    <property type="entry name" value="LIPB"/>
    <property type="match status" value="1"/>
</dbReference>
<dbReference type="AlphaFoldDB" id="A0A1G9UDH6"/>
<evidence type="ECO:0000256" key="7">
    <source>
        <dbReference type="PIRSR" id="PIRSR016262-1"/>
    </source>
</evidence>